<dbReference type="SMART" id="SM00387">
    <property type="entry name" value="HATPase_c"/>
    <property type="match status" value="1"/>
</dbReference>
<evidence type="ECO:0000256" key="6">
    <source>
        <dbReference type="ARBA" id="ARBA00023012"/>
    </source>
</evidence>
<evidence type="ECO:0000256" key="4">
    <source>
        <dbReference type="ARBA" id="ARBA00022679"/>
    </source>
</evidence>
<name>A0A6J4KS15_9SPHI</name>
<keyword evidence="5" id="KW-0418">Kinase</keyword>
<dbReference type="AlphaFoldDB" id="A0A6J4KS15"/>
<dbReference type="SUPFAM" id="SSF47384">
    <property type="entry name" value="Homodimeric domain of signal transducing histidine kinase"/>
    <property type="match status" value="1"/>
</dbReference>
<accession>A0A6J4KS15</accession>
<evidence type="ECO:0000259" key="7">
    <source>
        <dbReference type="PROSITE" id="PS50109"/>
    </source>
</evidence>
<feature type="domain" description="Histidine kinase" evidence="7">
    <location>
        <begin position="30"/>
        <end position="248"/>
    </location>
</feature>
<dbReference type="PROSITE" id="PS50109">
    <property type="entry name" value="HIS_KIN"/>
    <property type="match status" value="1"/>
</dbReference>
<dbReference type="PRINTS" id="PR00344">
    <property type="entry name" value="BCTRLSENSOR"/>
</dbReference>
<dbReference type="Gene3D" id="3.30.565.10">
    <property type="entry name" value="Histidine kinase-like ATPase, C-terminal domain"/>
    <property type="match status" value="1"/>
</dbReference>
<dbReference type="CDD" id="cd16922">
    <property type="entry name" value="HATPase_EvgS-ArcB-TorS-like"/>
    <property type="match status" value="1"/>
</dbReference>
<keyword evidence="6" id="KW-0902">Two-component regulatory system</keyword>
<proteinExistence type="predicted"/>
<dbReference type="PANTHER" id="PTHR43711:SF1">
    <property type="entry name" value="HISTIDINE KINASE 1"/>
    <property type="match status" value="1"/>
</dbReference>
<dbReference type="InterPro" id="IPR003594">
    <property type="entry name" value="HATPase_dom"/>
</dbReference>
<dbReference type="EMBL" id="CADCTQ010000526">
    <property type="protein sequence ID" value="CAA9312710.1"/>
    <property type="molecule type" value="Genomic_DNA"/>
</dbReference>
<dbReference type="InterPro" id="IPR003661">
    <property type="entry name" value="HisK_dim/P_dom"/>
</dbReference>
<dbReference type="InterPro" id="IPR004358">
    <property type="entry name" value="Sig_transdc_His_kin-like_C"/>
</dbReference>
<dbReference type="EC" id="2.7.13.3" evidence="2"/>
<dbReference type="Gene3D" id="1.10.287.130">
    <property type="match status" value="1"/>
</dbReference>
<evidence type="ECO:0000313" key="8">
    <source>
        <dbReference type="EMBL" id="CAA9312710.1"/>
    </source>
</evidence>
<dbReference type="FunFam" id="3.30.565.10:FF:000006">
    <property type="entry name" value="Sensor histidine kinase WalK"/>
    <property type="match status" value="1"/>
</dbReference>
<dbReference type="Pfam" id="PF02518">
    <property type="entry name" value="HATPase_c"/>
    <property type="match status" value="1"/>
</dbReference>
<dbReference type="InterPro" id="IPR050736">
    <property type="entry name" value="Sensor_HK_Regulatory"/>
</dbReference>
<keyword evidence="3" id="KW-0597">Phosphoprotein</keyword>
<sequence>MGFAQDISLRKQHEDNERKFATRKNALLEVLSHDLSAPLVNIQGFASLLSVHFKYKENDQLQDAIQMLEEVARRNVHLIRTFVDQEALETAKVALLKERLDVVLRTTQSVEQLKASEAALRKEFRLKSSHPSIFLWVDEAKFSQVISNLLSNAIKFTPDGGVITVRIEEQPDQVLLSVSDTGIGIPARLQDKVFLPFTRAKRPGLRGEEPTGLGLSLVKGIVELHDGRIWLESEEHKGTTFFVAFPKP</sequence>
<dbReference type="CDD" id="cd00082">
    <property type="entry name" value="HisKA"/>
    <property type="match status" value="1"/>
</dbReference>
<dbReference type="SUPFAM" id="SSF55874">
    <property type="entry name" value="ATPase domain of HSP90 chaperone/DNA topoisomerase II/histidine kinase"/>
    <property type="match status" value="1"/>
</dbReference>
<dbReference type="GO" id="GO:0000155">
    <property type="term" value="F:phosphorelay sensor kinase activity"/>
    <property type="evidence" value="ECO:0007669"/>
    <property type="project" value="InterPro"/>
</dbReference>
<dbReference type="PANTHER" id="PTHR43711">
    <property type="entry name" value="TWO-COMPONENT HISTIDINE KINASE"/>
    <property type="match status" value="1"/>
</dbReference>
<evidence type="ECO:0000256" key="2">
    <source>
        <dbReference type="ARBA" id="ARBA00012438"/>
    </source>
</evidence>
<gene>
    <name evidence="8" type="ORF">AVDCRST_MAG56-6370</name>
</gene>
<keyword evidence="4" id="KW-0808">Transferase</keyword>
<reference evidence="8" key="1">
    <citation type="submission" date="2020-02" db="EMBL/GenBank/DDBJ databases">
        <authorList>
            <person name="Meier V. D."/>
        </authorList>
    </citation>
    <scope>NUCLEOTIDE SEQUENCE</scope>
    <source>
        <strain evidence="8">AVDCRST_MAG56</strain>
    </source>
</reference>
<dbReference type="InterPro" id="IPR005467">
    <property type="entry name" value="His_kinase_dom"/>
</dbReference>
<evidence type="ECO:0000256" key="3">
    <source>
        <dbReference type="ARBA" id="ARBA00022553"/>
    </source>
</evidence>
<dbReference type="InterPro" id="IPR036097">
    <property type="entry name" value="HisK_dim/P_sf"/>
</dbReference>
<evidence type="ECO:0000256" key="1">
    <source>
        <dbReference type="ARBA" id="ARBA00000085"/>
    </source>
</evidence>
<evidence type="ECO:0000256" key="5">
    <source>
        <dbReference type="ARBA" id="ARBA00022777"/>
    </source>
</evidence>
<organism evidence="8">
    <name type="scientific">uncultured Cytophagales bacterium</name>
    <dbReference type="NCBI Taxonomy" id="158755"/>
    <lineage>
        <taxon>Bacteria</taxon>
        <taxon>Pseudomonadati</taxon>
        <taxon>Bacteroidota</taxon>
        <taxon>Sphingobacteriia</taxon>
        <taxon>Sphingobacteriales</taxon>
        <taxon>environmental samples</taxon>
    </lineage>
</organism>
<dbReference type="InterPro" id="IPR036890">
    <property type="entry name" value="HATPase_C_sf"/>
</dbReference>
<comment type="catalytic activity">
    <reaction evidence="1">
        <text>ATP + protein L-histidine = ADP + protein N-phospho-L-histidine.</text>
        <dbReference type="EC" id="2.7.13.3"/>
    </reaction>
</comment>
<protein>
    <recommendedName>
        <fullName evidence="2">histidine kinase</fullName>
        <ecNumber evidence="2">2.7.13.3</ecNumber>
    </recommendedName>
</protein>